<dbReference type="PANTHER" id="PTHR35007">
    <property type="entry name" value="INTEGRAL MEMBRANE PROTEIN-RELATED"/>
    <property type="match status" value="1"/>
</dbReference>
<keyword evidence="4 6" id="KW-1133">Transmembrane helix</keyword>
<dbReference type="OrthoDB" id="597333at2"/>
<accession>A0A2R4C4M1</accession>
<dbReference type="RefSeq" id="WP_107139910.1">
    <property type="nucleotide sequence ID" value="NZ_CP028324.1"/>
</dbReference>
<evidence type="ECO:0000313" key="9">
    <source>
        <dbReference type="Proteomes" id="UP000240505"/>
    </source>
</evidence>
<feature type="transmembrane region" description="Helical" evidence="6">
    <location>
        <begin position="121"/>
        <end position="139"/>
    </location>
</feature>
<evidence type="ECO:0000259" key="7">
    <source>
        <dbReference type="Pfam" id="PF00482"/>
    </source>
</evidence>
<feature type="domain" description="Type II secretion system protein GspF" evidence="7">
    <location>
        <begin position="157"/>
        <end position="281"/>
    </location>
</feature>
<feature type="transmembrane region" description="Helical" evidence="6">
    <location>
        <begin position="94"/>
        <end position="115"/>
    </location>
</feature>
<dbReference type="Gene3D" id="1.20.81.30">
    <property type="entry name" value="Type II secretion system (T2SS), domain F"/>
    <property type="match status" value="1"/>
</dbReference>
<evidence type="ECO:0000256" key="6">
    <source>
        <dbReference type="SAM" id="Phobius"/>
    </source>
</evidence>
<dbReference type="InterPro" id="IPR018076">
    <property type="entry name" value="T2SS_GspF_dom"/>
</dbReference>
<sequence>MDTTFLLVILLIFAAVMLMVWGLYVGWSTHRSPEAERVARRLRGVIGGEAKASDVTIVKERRLSANPDIDLLLRRVPGTRTLDRMLLQAGAGYMLARLLGICVGMFMLGLLLGAWVHLPGLMLLLAGAAVGALPLLHLTRAKTARLAKFERQLPEALDMMSRAMRAGHAFPTALKLVGDEMDAPLGEEFKAAFDEVNFGVAMGDALNNLAQRVPSMDLQYFVVAVLIQRETGGNLTELLASISAIVRDRHKLLGQVRVLSAEGRMSAWVLCLLPFGAGGVMYLANPETMGVLFTDPGGRKLLGGAATMMVLGVLAIRKLVRLRV</sequence>
<feature type="transmembrane region" description="Helical" evidence="6">
    <location>
        <begin position="267"/>
        <end position="285"/>
    </location>
</feature>
<gene>
    <name evidence="8" type="ORF">C9I28_01670</name>
</gene>
<keyword evidence="3 6" id="KW-0812">Transmembrane</keyword>
<evidence type="ECO:0000256" key="3">
    <source>
        <dbReference type="ARBA" id="ARBA00022692"/>
    </source>
</evidence>
<evidence type="ECO:0000313" key="8">
    <source>
        <dbReference type="EMBL" id="AVR94559.1"/>
    </source>
</evidence>
<dbReference type="GO" id="GO:0005886">
    <property type="term" value="C:plasma membrane"/>
    <property type="evidence" value="ECO:0007669"/>
    <property type="project" value="UniProtKB-SubCell"/>
</dbReference>
<evidence type="ECO:0000256" key="2">
    <source>
        <dbReference type="ARBA" id="ARBA00022475"/>
    </source>
</evidence>
<feature type="transmembrane region" description="Helical" evidence="6">
    <location>
        <begin position="6"/>
        <end position="27"/>
    </location>
</feature>
<protein>
    <submittedName>
        <fullName evidence="8">Pilus assembly protein TadB</fullName>
    </submittedName>
</protein>
<evidence type="ECO:0000256" key="4">
    <source>
        <dbReference type="ARBA" id="ARBA00022989"/>
    </source>
</evidence>
<dbReference type="InterPro" id="IPR042094">
    <property type="entry name" value="T2SS_GspF_sf"/>
</dbReference>
<dbReference type="AlphaFoldDB" id="A0A2R4C4M1"/>
<name>A0A2R4C4M1_9BURK</name>
<dbReference type="PANTHER" id="PTHR35007:SF1">
    <property type="entry name" value="PILUS ASSEMBLY PROTEIN"/>
    <property type="match status" value="1"/>
</dbReference>
<comment type="subcellular location">
    <subcellularLocation>
        <location evidence="1">Cell membrane</location>
        <topology evidence="1">Multi-pass membrane protein</topology>
    </subcellularLocation>
</comment>
<dbReference type="KEGG" id="masz:C9I28_01670"/>
<organism evidence="8 9">
    <name type="scientific">Pseudoduganella armeniaca</name>
    <dbReference type="NCBI Taxonomy" id="2072590"/>
    <lineage>
        <taxon>Bacteria</taxon>
        <taxon>Pseudomonadati</taxon>
        <taxon>Pseudomonadota</taxon>
        <taxon>Betaproteobacteria</taxon>
        <taxon>Burkholderiales</taxon>
        <taxon>Oxalobacteraceae</taxon>
        <taxon>Telluria group</taxon>
        <taxon>Pseudoduganella</taxon>
    </lineage>
</organism>
<keyword evidence="2" id="KW-1003">Cell membrane</keyword>
<keyword evidence="5 6" id="KW-0472">Membrane</keyword>
<reference evidence="8 9" key="1">
    <citation type="submission" date="2018-03" db="EMBL/GenBank/DDBJ databases">
        <title>Massilia armeniaca sp. nov., isolated from desert soil.</title>
        <authorList>
            <person name="Huang H."/>
            <person name="Ren M."/>
        </authorList>
    </citation>
    <scope>NUCLEOTIDE SEQUENCE [LARGE SCALE GENOMIC DNA]</scope>
    <source>
        <strain evidence="8 9">ZMN-3</strain>
    </source>
</reference>
<proteinExistence type="predicted"/>
<dbReference type="Pfam" id="PF00482">
    <property type="entry name" value="T2SSF"/>
    <property type="match status" value="1"/>
</dbReference>
<keyword evidence="9" id="KW-1185">Reference proteome</keyword>
<evidence type="ECO:0000256" key="1">
    <source>
        <dbReference type="ARBA" id="ARBA00004651"/>
    </source>
</evidence>
<dbReference type="EMBL" id="CP028324">
    <property type="protein sequence ID" value="AVR94559.1"/>
    <property type="molecule type" value="Genomic_DNA"/>
</dbReference>
<feature type="transmembrane region" description="Helical" evidence="6">
    <location>
        <begin position="301"/>
        <end position="320"/>
    </location>
</feature>
<evidence type="ECO:0000256" key="5">
    <source>
        <dbReference type="ARBA" id="ARBA00023136"/>
    </source>
</evidence>
<dbReference type="Proteomes" id="UP000240505">
    <property type="component" value="Chromosome"/>
</dbReference>